<proteinExistence type="predicted"/>
<evidence type="ECO:0000313" key="2">
    <source>
        <dbReference type="EMBL" id="MFC6824565.1"/>
    </source>
</evidence>
<accession>A0ABD5TW25</accession>
<evidence type="ECO:0000256" key="1">
    <source>
        <dbReference type="SAM" id="Phobius"/>
    </source>
</evidence>
<dbReference type="AlphaFoldDB" id="A0ABD5TW25"/>
<keyword evidence="1" id="KW-0812">Transmembrane</keyword>
<dbReference type="InterPro" id="IPR055943">
    <property type="entry name" value="DUF7521"/>
</dbReference>
<dbReference type="RefSeq" id="WP_379693654.1">
    <property type="nucleotide sequence ID" value="NZ_JBHSXH010000009.1"/>
</dbReference>
<keyword evidence="1" id="KW-1133">Transmembrane helix</keyword>
<keyword evidence="1" id="KW-0472">Membrane</keyword>
<evidence type="ECO:0000313" key="3">
    <source>
        <dbReference type="Proteomes" id="UP001596408"/>
    </source>
</evidence>
<sequence>MNASPIRPFDAVATEGGLIFAFAALTALAGLFVAYQAYRGYRRNRSRPMLYLAVGLVLLTAAPVGVNYALTALTAATDAVVLLAVSLAHLAGVTAILYALTRA</sequence>
<protein>
    <submittedName>
        <fullName evidence="2">Uncharacterized protein</fullName>
    </submittedName>
</protein>
<feature type="transmembrane region" description="Helical" evidence="1">
    <location>
        <begin position="50"/>
        <end position="73"/>
    </location>
</feature>
<name>A0ABD5TW25_9EURY</name>
<keyword evidence="3" id="KW-1185">Reference proteome</keyword>
<reference evidence="2 3" key="1">
    <citation type="journal article" date="2019" name="Int. J. Syst. Evol. Microbiol.">
        <title>The Global Catalogue of Microorganisms (GCM) 10K type strain sequencing project: providing services to taxonomists for standard genome sequencing and annotation.</title>
        <authorList>
            <consortium name="The Broad Institute Genomics Platform"/>
            <consortium name="The Broad Institute Genome Sequencing Center for Infectious Disease"/>
            <person name="Wu L."/>
            <person name="Ma J."/>
        </authorList>
    </citation>
    <scope>NUCLEOTIDE SEQUENCE [LARGE SCALE GENOMIC DNA]</scope>
    <source>
        <strain evidence="2 3">YIM 94188</strain>
    </source>
</reference>
<gene>
    <name evidence="2" type="ORF">ACFQEV_06085</name>
</gene>
<comment type="caution">
    <text evidence="2">The sequence shown here is derived from an EMBL/GenBank/DDBJ whole genome shotgun (WGS) entry which is preliminary data.</text>
</comment>
<organism evidence="2 3">
    <name type="scientific">Halopelagius fulvigenes</name>
    <dbReference type="NCBI Taxonomy" id="1198324"/>
    <lineage>
        <taxon>Archaea</taxon>
        <taxon>Methanobacteriati</taxon>
        <taxon>Methanobacteriota</taxon>
        <taxon>Stenosarchaea group</taxon>
        <taxon>Halobacteria</taxon>
        <taxon>Halobacteriales</taxon>
        <taxon>Haloferacaceae</taxon>
    </lineage>
</organism>
<dbReference type="EMBL" id="JBHSXH010000009">
    <property type="protein sequence ID" value="MFC6824565.1"/>
    <property type="molecule type" value="Genomic_DNA"/>
</dbReference>
<dbReference type="Proteomes" id="UP001596408">
    <property type="component" value="Unassembled WGS sequence"/>
</dbReference>
<feature type="transmembrane region" description="Helical" evidence="1">
    <location>
        <begin position="79"/>
        <end position="100"/>
    </location>
</feature>
<feature type="transmembrane region" description="Helical" evidence="1">
    <location>
        <begin position="18"/>
        <end position="38"/>
    </location>
</feature>
<dbReference type="Pfam" id="PF24365">
    <property type="entry name" value="DUF7521"/>
    <property type="match status" value="1"/>
</dbReference>